<evidence type="ECO:0000313" key="1">
    <source>
        <dbReference type="EMBL" id="AGX01763.1"/>
    </source>
</evidence>
<reference evidence="1 2" key="1">
    <citation type="journal article" date="2014" name="FEMS Microbiol. Lett.">
        <title>The genome of the Erwinia amylovora phage PhiEaH1 reveals greater diversity and broadens the applicability of phages for the treatment of fire blight.</title>
        <authorList>
            <person name="Meczker K."/>
            <person name="Domotor D."/>
            <person name="Vass J."/>
            <person name="Rakhely G."/>
            <person name="Schneider G."/>
            <person name="Kovacs T."/>
        </authorList>
    </citation>
    <scope>NUCLEOTIDE SEQUENCE [LARGE SCALE GENOMIC DNA]</scope>
</reference>
<dbReference type="EMBL" id="KF623294">
    <property type="protein sequence ID" value="AGX01763.1"/>
    <property type="molecule type" value="Genomic_DNA"/>
</dbReference>
<proteinExistence type="predicted"/>
<accession>W8D0F6</accession>
<dbReference type="KEGG" id="vg:18500940"/>
<dbReference type="GeneID" id="18500940"/>
<keyword evidence="2" id="KW-1185">Reference proteome</keyword>
<organism evidence="1 2">
    <name type="scientific">Erwinia phage PhiEaH1</name>
    <dbReference type="NCBI Taxonomy" id="1401669"/>
    <lineage>
        <taxon>Viruses</taxon>
        <taxon>Duplodnaviria</taxon>
        <taxon>Heunggongvirae</taxon>
        <taxon>Uroviricota</taxon>
        <taxon>Caudoviricetes</taxon>
        <taxon>Chimalliviridae</taxon>
        <taxon>Iapetusvirus</taxon>
        <taxon>Iapetusvirus EaH1</taxon>
    </lineage>
</organism>
<evidence type="ECO:0000313" key="2">
    <source>
        <dbReference type="Proteomes" id="UP000204235"/>
    </source>
</evidence>
<name>W8D0F6_9CAUD</name>
<dbReference type="RefSeq" id="YP_009010094.1">
    <property type="nucleotide sequence ID" value="NC_023610.1"/>
</dbReference>
<protein>
    <submittedName>
        <fullName evidence="1">Uncharacterized protein</fullName>
    </submittedName>
</protein>
<sequence length="152" mass="17425">MTANKEYQMLDRNGNQYDPNQFFHSTPIKAGTANKDVKKPRVTKVKEVLTEKECPCCKEQLDIAEFTFRDKIYKYCTTCRETTAITNDRLIREEFKSNPLMVFVPDNIRLAKCQGCGRVNPVISDFPVNLTTITGFGKYCQPNCKGKKPCPR</sequence>
<dbReference type="Proteomes" id="UP000204235">
    <property type="component" value="Segment"/>
</dbReference>